<dbReference type="InterPro" id="IPR010591">
    <property type="entry name" value="ATP11"/>
</dbReference>
<dbReference type="AlphaFoldDB" id="A0A1Q3ABD6"/>
<keyword evidence="4" id="KW-0496">Mitochondrion</keyword>
<evidence type="ECO:0000313" key="5">
    <source>
        <dbReference type="EMBL" id="GAV52843.1"/>
    </source>
</evidence>
<dbReference type="Pfam" id="PF06644">
    <property type="entry name" value="ATP11"/>
    <property type="match status" value="1"/>
</dbReference>
<name>A0A1Q3ABD6_ZYGRO</name>
<proteinExistence type="inferred from homology"/>
<keyword evidence="3" id="KW-0809">Transit peptide</keyword>
<reference evidence="5 6" key="1">
    <citation type="submission" date="2016-08" db="EMBL/GenBank/DDBJ databases">
        <title>Draft genome sequence of allopolyploid Zygosaccharomyces rouxii.</title>
        <authorList>
            <person name="Watanabe J."/>
            <person name="Uehara K."/>
            <person name="Mogi Y."/>
            <person name="Tsukioka Y."/>
        </authorList>
    </citation>
    <scope>NUCLEOTIDE SEQUENCE [LARGE SCALE GENOMIC DNA]</scope>
    <source>
        <strain evidence="5 6">NBRC 110957</strain>
    </source>
</reference>
<protein>
    <recommendedName>
        <fullName evidence="7">Protein ATP11</fullName>
    </recommendedName>
</protein>
<organism evidence="5 6">
    <name type="scientific">Zygosaccharomyces rouxii</name>
    <dbReference type="NCBI Taxonomy" id="4956"/>
    <lineage>
        <taxon>Eukaryota</taxon>
        <taxon>Fungi</taxon>
        <taxon>Dikarya</taxon>
        <taxon>Ascomycota</taxon>
        <taxon>Saccharomycotina</taxon>
        <taxon>Saccharomycetes</taxon>
        <taxon>Saccharomycetales</taxon>
        <taxon>Saccharomycetaceae</taxon>
        <taxon>Zygosaccharomyces</taxon>
    </lineage>
</organism>
<evidence type="ECO:0000256" key="2">
    <source>
        <dbReference type="ARBA" id="ARBA00009116"/>
    </source>
</evidence>
<dbReference type="Proteomes" id="UP000187013">
    <property type="component" value="Unassembled WGS sequence"/>
</dbReference>
<evidence type="ECO:0000256" key="4">
    <source>
        <dbReference type="ARBA" id="ARBA00023128"/>
    </source>
</evidence>
<comment type="subcellular location">
    <subcellularLocation>
        <location evidence="1">Mitochondrion</location>
    </subcellularLocation>
</comment>
<comment type="similarity">
    <text evidence="2">Belongs to the ATP11 family.</text>
</comment>
<accession>A0A1Q3ABD6</accession>
<evidence type="ECO:0008006" key="7">
    <source>
        <dbReference type="Google" id="ProtNLM"/>
    </source>
</evidence>
<dbReference type="GO" id="GO:0005739">
    <property type="term" value="C:mitochondrion"/>
    <property type="evidence" value="ECO:0007669"/>
    <property type="project" value="UniProtKB-SubCell"/>
</dbReference>
<evidence type="ECO:0000256" key="3">
    <source>
        <dbReference type="ARBA" id="ARBA00022946"/>
    </source>
</evidence>
<sequence length="338" mass="38738">MQVNTKLHLNTQSIKPCMRYFPTAASRRLSGLFFSAPRSFPARNFATTVPYFHKDYSTGSPAERYSGKLLERAKQEGFDSIEEFLENKKASIEEKKKELTRIDPLKELEEYEQRMMMSQNNVGFTKSKGPVDAGAARLPYKTLDSFIKVEKFKELSKQEVEFLWRAKWMGKDDTLCAVAPADVFEKMISTAKENPVFVLPLPRVMEGENKDGEPNEGNELHYIQWQFVGPHTTHCMVTSLAEFKLHKDFARPHTVVQFHSDLAKDKGLVLMNGHVEKYTNVTLQDSQLLLLNIQRFYGAVNDQTPIEQQRLRMLKAFTKGSPDFNVELLISLAQAMET</sequence>
<dbReference type="PANTHER" id="PTHR13126">
    <property type="entry name" value="CHAPERONE ATP11"/>
    <property type="match status" value="1"/>
</dbReference>
<evidence type="ECO:0000313" key="6">
    <source>
        <dbReference type="Proteomes" id="UP000187013"/>
    </source>
</evidence>
<comment type="caution">
    <text evidence="5">The sequence shown here is derived from an EMBL/GenBank/DDBJ whole genome shotgun (WGS) entry which is preliminary data.</text>
</comment>
<dbReference type="PANTHER" id="PTHR13126:SF0">
    <property type="entry name" value="ATP SYNTHASE MITOCHONDRIAL F1 COMPLEX ASSEMBLY FACTOR 1"/>
    <property type="match status" value="1"/>
</dbReference>
<dbReference type="OrthoDB" id="16535at2759"/>
<dbReference type="EMBL" id="BDGX01000035">
    <property type="protein sequence ID" value="GAV52843.1"/>
    <property type="molecule type" value="Genomic_DNA"/>
</dbReference>
<dbReference type="GO" id="GO:0033615">
    <property type="term" value="P:mitochondrial proton-transporting ATP synthase complex assembly"/>
    <property type="evidence" value="ECO:0007669"/>
    <property type="project" value="TreeGrafter"/>
</dbReference>
<gene>
    <name evidence="5" type="ORF">ZYGR_0AI01250</name>
</gene>
<evidence type="ECO:0000256" key="1">
    <source>
        <dbReference type="ARBA" id="ARBA00004173"/>
    </source>
</evidence>